<evidence type="ECO:0000313" key="2">
    <source>
        <dbReference type="EMBL" id="CAH9062382.1"/>
    </source>
</evidence>
<evidence type="ECO:0000313" key="1">
    <source>
        <dbReference type="EMBL" id="CAH9054839.1"/>
    </source>
</evidence>
<name>A0A9W4VXU7_9GAMM</name>
<dbReference type="AlphaFoldDB" id="A0A9W4VXU7"/>
<dbReference type="Proteomes" id="UP001152485">
    <property type="component" value="Unassembled WGS sequence"/>
</dbReference>
<evidence type="ECO:0000313" key="3">
    <source>
        <dbReference type="Proteomes" id="UP001152467"/>
    </source>
</evidence>
<comment type="caution">
    <text evidence="1">The sequence shown here is derived from an EMBL/GenBank/DDBJ whole genome shotgun (WGS) entry which is preliminary data.</text>
</comment>
<dbReference type="RefSeq" id="WP_261593971.1">
    <property type="nucleotide sequence ID" value="NZ_CAMAPC010000004.1"/>
</dbReference>
<organism evidence="1 3">
    <name type="scientific">Pseudoalteromonas holothuriae</name>
    <dbReference type="NCBI Taxonomy" id="2963714"/>
    <lineage>
        <taxon>Bacteria</taxon>
        <taxon>Pseudomonadati</taxon>
        <taxon>Pseudomonadota</taxon>
        <taxon>Gammaproteobacteria</taxon>
        <taxon>Alteromonadales</taxon>
        <taxon>Pseudoalteromonadaceae</taxon>
        <taxon>Pseudoalteromonas</taxon>
    </lineage>
</organism>
<reference evidence="1 4" key="1">
    <citation type="submission" date="2022-07" db="EMBL/GenBank/DDBJ databases">
        <authorList>
            <person name="Criscuolo A."/>
        </authorList>
    </citation>
    <scope>NUCLEOTIDE SEQUENCE</scope>
    <source>
        <strain evidence="4">CIP 111951</strain>
        <strain evidence="1">CIP111854</strain>
        <strain evidence="2">CIP111951</strain>
    </source>
</reference>
<gene>
    <name evidence="1" type="ORF">PSECIP111854_01456</name>
    <name evidence="2" type="ORF">PSECIP111951_02678</name>
</gene>
<dbReference type="EMBL" id="CAMAPC010000004">
    <property type="protein sequence ID" value="CAH9054839.1"/>
    <property type="molecule type" value="Genomic_DNA"/>
</dbReference>
<accession>A0A9W4VXU7</accession>
<evidence type="ECO:0000313" key="4">
    <source>
        <dbReference type="Proteomes" id="UP001152485"/>
    </source>
</evidence>
<sequence>MNKVIFFAVIAFVVAAIYLNNNFNYIQHGDAKFVYDESSIDNALAQQIHQYLLNNNAYKDKTGEIFLLKKTPSDTWIIKYPVYQGGDIAPKLLKEIETLSQGLKEQVLNNETLEVHITNVGYQSVQFFKI</sequence>
<protein>
    <submittedName>
        <fullName evidence="1">Uncharacterized protein</fullName>
    </submittedName>
</protein>
<keyword evidence="3" id="KW-1185">Reference proteome</keyword>
<dbReference type="Proteomes" id="UP001152467">
    <property type="component" value="Unassembled WGS sequence"/>
</dbReference>
<proteinExistence type="predicted"/>
<dbReference type="EMBL" id="CAMAPD010000013">
    <property type="protein sequence ID" value="CAH9062382.1"/>
    <property type="molecule type" value="Genomic_DNA"/>
</dbReference>